<dbReference type="EMBL" id="CM000882">
    <property type="protein sequence ID" value="KQJ97063.1"/>
    <property type="molecule type" value="Genomic_DNA"/>
</dbReference>
<gene>
    <name evidence="1" type="ORF">BRADI_3g28586v3</name>
</gene>
<proteinExistence type="predicted"/>
<dbReference type="EnsemblPlants" id="KQJ97063">
    <property type="protein sequence ID" value="KQJ97063"/>
    <property type="gene ID" value="BRADI_3g28586v3"/>
</dbReference>
<dbReference type="Proteomes" id="UP000008810">
    <property type="component" value="Chromosome 3"/>
</dbReference>
<reference evidence="1" key="2">
    <citation type="submission" date="2017-06" db="EMBL/GenBank/DDBJ databases">
        <title>WGS assembly of Brachypodium distachyon.</title>
        <authorList>
            <consortium name="The International Brachypodium Initiative"/>
            <person name="Lucas S."/>
            <person name="Harmon-Smith M."/>
            <person name="Lail K."/>
            <person name="Tice H."/>
            <person name="Grimwood J."/>
            <person name="Bruce D."/>
            <person name="Barry K."/>
            <person name="Shu S."/>
            <person name="Lindquist E."/>
            <person name="Wang M."/>
            <person name="Pitluck S."/>
            <person name="Vogel J.P."/>
            <person name="Garvin D.F."/>
            <person name="Mockler T.C."/>
            <person name="Schmutz J."/>
            <person name="Rokhsar D."/>
            <person name="Bevan M.W."/>
        </authorList>
    </citation>
    <scope>NUCLEOTIDE SEQUENCE</scope>
    <source>
        <strain evidence="1">Bd21</strain>
    </source>
</reference>
<evidence type="ECO:0000313" key="3">
    <source>
        <dbReference type="Proteomes" id="UP000008810"/>
    </source>
</evidence>
<name>A0A0Q3FBC6_BRADI</name>
<reference evidence="1 2" key="1">
    <citation type="journal article" date="2010" name="Nature">
        <title>Genome sequencing and analysis of the model grass Brachypodium distachyon.</title>
        <authorList>
            <consortium name="International Brachypodium Initiative"/>
        </authorList>
    </citation>
    <scope>NUCLEOTIDE SEQUENCE [LARGE SCALE GENOMIC DNA]</scope>
    <source>
        <strain evidence="1 2">Bd21</strain>
    </source>
</reference>
<accession>A0A0Q3FBC6</accession>
<evidence type="ECO:0000313" key="1">
    <source>
        <dbReference type="EMBL" id="KQJ97063.1"/>
    </source>
</evidence>
<sequence>MAHPPRRLGRCARCVELDPARFCDPAMPRSLVRLCGSGNEEGPSSSLLSPPQSASLLHSTSPSFLLPEQQHHLRPPFLLQALSLNHLFVHLQLRDTRRRRQDCIAVHGLVAAGSGLPLPRCRSGHPLPRCGRIQPHCSLSTFPLSWIHSAPLTTRRIRARPLRRSGT</sequence>
<dbReference type="AlphaFoldDB" id="A0A0Q3FBC6"/>
<keyword evidence="3" id="KW-1185">Reference proteome</keyword>
<reference evidence="2" key="3">
    <citation type="submission" date="2018-08" db="UniProtKB">
        <authorList>
            <consortium name="EnsemblPlants"/>
        </authorList>
    </citation>
    <scope>IDENTIFICATION</scope>
    <source>
        <strain evidence="2">cv. Bd21</strain>
    </source>
</reference>
<organism evidence="1">
    <name type="scientific">Brachypodium distachyon</name>
    <name type="common">Purple false brome</name>
    <name type="synonym">Trachynia distachya</name>
    <dbReference type="NCBI Taxonomy" id="15368"/>
    <lineage>
        <taxon>Eukaryota</taxon>
        <taxon>Viridiplantae</taxon>
        <taxon>Streptophyta</taxon>
        <taxon>Embryophyta</taxon>
        <taxon>Tracheophyta</taxon>
        <taxon>Spermatophyta</taxon>
        <taxon>Magnoliopsida</taxon>
        <taxon>Liliopsida</taxon>
        <taxon>Poales</taxon>
        <taxon>Poaceae</taxon>
        <taxon>BOP clade</taxon>
        <taxon>Pooideae</taxon>
        <taxon>Stipodae</taxon>
        <taxon>Brachypodieae</taxon>
        <taxon>Brachypodium</taxon>
    </lineage>
</organism>
<dbReference type="InParanoid" id="A0A0Q3FBC6"/>
<protein>
    <submittedName>
        <fullName evidence="1 2">Uncharacterized protein</fullName>
    </submittedName>
</protein>
<evidence type="ECO:0000313" key="2">
    <source>
        <dbReference type="EnsemblPlants" id="KQJ97063"/>
    </source>
</evidence>
<dbReference type="Gramene" id="KQJ97063">
    <property type="protein sequence ID" value="KQJ97063"/>
    <property type="gene ID" value="BRADI_3g28586v3"/>
</dbReference>